<dbReference type="Pfam" id="PF13561">
    <property type="entry name" value="adh_short_C2"/>
    <property type="match status" value="1"/>
</dbReference>
<comment type="similarity">
    <text evidence="1">Belongs to the short-chain dehydrogenases/reductases (SDR) family.</text>
</comment>
<dbReference type="Gene3D" id="3.40.50.720">
    <property type="entry name" value="NAD(P)-binding Rossmann-like Domain"/>
    <property type="match status" value="1"/>
</dbReference>
<keyword evidence="2" id="KW-0560">Oxidoreductase</keyword>
<evidence type="ECO:0000313" key="4">
    <source>
        <dbReference type="EMBL" id="WCT72193.1"/>
    </source>
</evidence>
<dbReference type="PRINTS" id="PR00080">
    <property type="entry name" value="SDRFAMILY"/>
</dbReference>
<evidence type="ECO:0000256" key="1">
    <source>
        <dbReference type="ARBA" id="ARBA00006484"/>
    </source>
</evidence>
<dbReference type="EMBL" id="CP117411">
    <property type="protein sequence ID" value="WCT72193.1"/>
    <property type="molecule type" value="Genomic_DNA"/>
</dbReference>
<name>A0ABY7TGK1_9SPHN</name>
<gene>
    <name evidence="4" type="ORF">PQ455_11120</name>
</gene>
<dbReference type="PANTHER" id="PTHR24321">
    <property type="entry name" value="DEHYDROGENASES, SHORT CHAIN"/>
    <property type="match status" value="1"/>
</dbReference>
<dbReference type="SMART" id="SM00822">
    <property type="entry name" value="PKS_KR"/>
    <property type="match status" value="1"/>
</dbReference>
<dbReference type="CDD" id="cd05233">
    <property type="entry name" value="SDR_c"/>
    <property type="match status" value="1"/>
</dbReference>
<dbReference type="SUPFAM" id="SSF51735">
    <property type="entry name" value="NAD(P)-binding Rossmann-fold domains"/>
    <property type="match status" value="1"/>
</dbReference>
<accession>A0ABY7TGK1</accession>
<proteinExistence type="inferred from homology"/>
<dbReference type="Proteomes" id="UP001220395">
    <property type="component" value="Chromosome"/>
</dbReference>
<dbReference type="InterPro" id="IPR057326">
    <property type="entry name" value="KR_dom"/>
</dbReference>
<keyword evidence="5" id="KW-1185">Reference proteome</keyword>
<dbReference type="PRINTS" id="PR00081">
    <property type="entry name" value="GDHRDH"/>
</dbReference>
<sequence length="274" mass="28675">MAETQARLDGKVALVTGAGRRRSIGRAIAMAFADAGAAVALIGTGRDPDTFPDDEKARGWRDIDSVADEIVSRGGTATTIVADIADPADSADAIAQTIARLGRLDILVNNAGAARGADRGPAIDLPFDEWRRVHRVNVDGTFLMAQAAGRAMIDRAEGGAIVNISSVASRLANAGTAAYASSKAAMNTLSRVLAMELAPHAIRVNAILPGIVDTARVDDLGRGERWQEFLRGFSPMGRAGDAQDIAALCLFLCGDQGRWITGQDIAVDGGSTWH</sequence>
<dbReference type="InterPro" id="IPR020904">
    <property type="entry name" value="Sc_DH/Rdtase_CS"/>
</dbReference>
<evidence type="ECO:0000259" key="3">
    <source>
        <dbReference type="SMART" id="SM00822"/>
    </source>
</evidence>
<dbReference type="RefSeq" id="WP_273686147.1">
    <property type="nucleotide sequence ID" value="NZ_CP117411.1"/>
</dbReference>
<evidence type="ECO:0000313" key="5">
    <source>
        <dbReference type="Proteomes" id="UP001220395"/>
    </source>
</evidence>
<reference evidence="4 5" key="1">
    <citation type="submission" date="2023-02" db="EMBL/GenBank/DDBJ databases">
        <title>Genome sequence of Sphingomonas naphthae.</title>
        <authorList>
            <person name="Kim S."/>
            <person name="Heo J."/>
            <person name="Kwon S.-W."/>
        </authorList>
    </citation>
    <scope>NUCLEOTIDE SEQUENCE [LARGE SCALE GENOMIC DNA]</scope>
    <source>
        <strain evidence="4 5">KACC 18716</strain>
    </source>
</reference>
<feature type="domain" description="Ketoreductase" evidence="3">
    <location>
        <begin position="11"/>
        <end position="229"/>
    </location>
</feature>
<dbReference type="InterPro" id="IPR002347">
    <property type="entry name" value="SDR_fam"/>
</dbReference>
<dbReference type="NCBIfam" id="NF005559">
    <property type="entry name" value="PRK07231.1"/>
    <property type="match status" value="1"/>
</dbReference>
<dbReference type="InterPro" id="IPR036291">
    <property type="entry name" value="NAD(P)-bd_dom_sf"/>
</dbReference>
<protein>
    <submittedName>
        <fullName evidence="4">SDR family NAD(P)-dependent oxidoreductase</fullName>
    </submittedName>
</protein>
<evidence type="ECO:0000256" key="2">
    <source>
        <dbReference type="ARBA" id="ARBA00023002"/>
    </source>
</evidence>
<dbReference type="PANTHER" id="PTHR24321:SF15">
    <property type="entry name" value="OXIDOREDUCTASE UCPA"/>
    <property type="match status" value="1"/>
</dbReference>
<dbReference type="PROSITE" id="PS00061">
    <property type="entry name" value="ADH_SHORT"/>
    <property type="match status" value="1"/>
</dbReference>
<organism evidence="4 5">
    <name type="scientific">Sphingomonas naphthae</name>
    <dbReference type="NCBI Taxonomy" id="1813468"/>
    <lineage>
        <taxon>Bacteria</taxon>
        <taxon>Pseudomonadati</taxon>
        <taxon>Pseudomonadota</taxon>
        <taxon>Alphaproteobacteria</taxon>
        <taxon>Sphingomonadales</taxon>
        <taxon>Sphingomonadaceae</taxon>
        <taxon>Sphingomonas</taxon>
    </lineage>
</organism>